<dbReference type="GO" id="GO:0008998">
    <property type="term" value="F:ribonucleoside-triphosphate reductase (thioredoxin) activity"/>
    <property type="evidence" value="ECO:0007669"/>
    <property type="project" value="InterPro"/>
</dbReference>
<dbReference type="NCBIfam" id="TIGR02487">
    <property type="entry name" value="NrdD"/>
    <property type="match status" value="1"/>
</dbReference>
<evidence type="ECO:0000313" key="6">
    <source>
        <dbReference type="Proteomes" id="UP000243255"/>
    </source>
</evidence>
<dbReference type="EMBL" id="FQWX01000046">
    <property type="protein sequence ID" value="SHH41926.1"/>
    <property type="molecule type" value="Genomic_DNA"/>
</dbReference>
<reference evidence="6" key="1">
    <citation type="submission" date="2016-11" db="EMBL/GenBank/DDBJ databases">
        <authorList>
            <person name="Varghese N."/>
            <person name="Submissions S."/>
        </authorList>
    </citation>
    <scope>NUCLEOTIDE SEQUENCE [LARGE SCALE GENOMIC DNA]</scope>
    <source>
        <strain evidence="6">DSM 2635</strain>
    </source>
</reference>
<keyword evidence="2 3" id="KW-0067">ATP-binding</keyword>
<dbReference type="Pfam" id="PF03477">
    <property type="entry name" value="ATP-cone"/>
    <property type="match status" value="1"/>
</dbReference>
<dbReference type="PANTHER" id="PTHR21075">
    <property type="entry name" value="ANAEROBIC RIBONUCLEOSIDE-TRIPHOSPHATE REDUCTASE"/>
    <property type="match status" value="1"/>
</dbReference>
<gene>
    <name evidence="5" type="ORF">SAMN04488530_14610</name>
</gene>
<dbReference type="SUPFAM" id="SSF51998">
    <property type="entry name" value="PFL-like glycyl radical enzymes"/>
    <property type="match status" value="1"/>
</dbReference>
<evidence type="ECO:0000313" key="5">
    <source>
        <dbReference type="EMBL" id="SHH41926.1"/>
    </source>
</evidence>
<keyword evidence="6" id="KW-1185">Reference proteome</keyword>
<dbReference type="OrthoDB" id="9804622at2"/>
<dbReference type="GO" id="GO:0009265">
    <property type="term" value="P:2'-deoxyribonucleotide biosynthetic process"/>
    <property type="evidence" value="ECO:0007669"/>
    <property type="project" value="TreeGrafter"/>
</dbReference>
<evidence type="ECO:0000256" key="1">
    <source>
        <dbReference type="ARBA" id="ARBA00022741"/>
    </source>
</evidence>
<dbReference type="STRING" id="1121321.SAMN04488530_14610"/>
<dbReference type="Proteomes" id="UP000243255">
    <property type="component" value="Unassembled WGS sequence"/>
</dbReference>
<dbReference type="GO" id="GO:0005524">
    <property type="term" value="F:ATP binding"/>
    <property type="evidence" value="ECO:0007669"/>
    <property type="project" value="UniProtKB-UniRule"/>
</dbReference>
<dbReference type="GO" id="GO:0031250">
    <property type="term" value="C:anaerobic ribonucleoside-triphosphate reductase complex"/>
    <property type="evidence" value="ECO:0007669"/>
    <property type="project" value="TreeGrafter"/>
</dbReference>
<keyword evidence="1 3" id="KW-0547">Nucleotide-binding</keyword>
<dbReference type="PANTHER" id="PTHR21075:SF0">
    <property type="entry name" value="ANAEROBIC RIBONUCLEOSIDE-TRIPHOSPHATE REDUCTASE"/>
    <property type="match status" value="1"/>
</dbReference>
<dbReference type="PROSITE" id="PS51161">
    <property type="entry name" value="ATP_CONE"/>
    <property type="match status" value="1"/>
</dbReference>
<feature type="domain" description="ATP-cone" evidence="4">
    <location>
        <begin position="3"/>
        <end position="100"/>
    </location>
</feature>
<dbReference type="GO" id="GO:0006260">
    <property type="term" value="P:DNA replication"/>
    <property type="evidence" value="ECO:0007669"/>
    <property type="project" value="InterPro"/>
</dbReference>
<name>A0A1M5STV0_9FIRM</name>
<sequence>MINFVKKRDGRVIPFNEDRITRAIFLAAATVAEREGTVPDYKLAEQLTQEVIKLLNSQYRDSIPGVEDVQNAVVKVLIETGHAKTSEEYIIYRTERSRIRNSKTRLMKSIEEITFEDAKDADIKRENANINGNTAMGTMLQYGSTVSKEFCKTHILKPAHTFAHDNGDIHIHDMDFLNMGTLTCCQIDVKKLFSNGFSTGHGFLREPNDIMSYGALAAIAIQSNQNDQHGGQSIPFFDYGLAEGVYKTFKRLYISNICKALRLFKGIEANDTVKEVVYENEKETGIKLGLKQDDTYLASEREKLKAAFSIDEELAKNIQRFALDEATKETDRRTYQSMEAFIHNLNTMHSRAGAQVPFSSVNFGTDISEEGRMVTKNLLLSLEKGLGNGETPIFPILIFKVKEGINLNPEDPNYDLFKLSCRVSAKRLFPNFSFLDAPFNAKYYKEGDPETEATYMGCRTRVLGNVCGPETVSGRGNLSFSTINLPRLGIKHGIVNNDKADIKGFYDELNQKIDLLIDQLLERLEIQSNKKMKNFPFLMGQGVWLGSDQLGPEDTLREVIKQGTLTVGFIGLAECLVGLTGKHHGESEESQKLGLEIISHMRKRMDEATEKYKLNFSLMATPAEGLSGRFTRIDKKAYGEIKGITDREYYTNSFHVPVYYNVKAYDKIRLEAPYHELTNAGHITYVELDGNPSDNIEAFETIIRAMKESGIGYGSINHPVDRDPICGYSGVIEGDICPSCGRDEKESDIKFERIRRITGYLVGTVDRFNNAKKAEVRDRVKHK</sequence>
<dbReference type="InterPro" id="IPR012833">
    <property type="entry name" value="NrdD"/>
</dbReference>
<proteinExistence type="predicted"/>
<protein>
    <submittedName>
        <fullName evidence="5">Ribonucleoside-triphosphate reductase class III catalytic subunit</fullName>
    </submittedName>
</protein>
<dbReference type="AlphaFoldDB" id="A0A1M5STV0"/>
<evidence type="ECO:0000259" key="4">
    <source>
        <dbReference type="PROSITE" id="PS51161"/>
    </source>
</evidence>
<dbReference type="InterPro" id="IPR005144">
    <property type="entry name" value="ATP-cone_dom"/>
</dbReference>
<evidence type="ECO:0000256" key="2">
    <source>
        <dbReference type="ARBA" id="ARBA00022840"/>
    </source>
</evidence>
<accession>A0A1M5STV0</accession>
<dbReference type="NCBIfam" id="NF005497">
    <property type="entry name" value="PRK07111.1"/>
    <property type="match status" value="1"/>
</dbReference>
<evidence type="ECO:0000256" key="3">
    <source>
        <dbReference type="PROSITE-ProRule" id="PRU00492"/>
    </source>
</evidence>
<dbReference type="GO" id="GO:0004748">
    <property type="term" value="F:ribonucleoside-diphosphate reductase activity, thioredoxin disulfide as acceptor"/>
    <property type="evidence" value="ECO:0007669"/>
    <property type="project" value="TreeGrafter"/>
</dbReference>
<dbReference type="Pfam" id="PF13597">
    <property type="entry name" value="NRDD"/>
    <property type="match status" value="1"/>
</dbReference>
<dbReference type="RefSeq" id="WP_073127542.1">
    <property type="nucleotide sequence ID" value="NZ_BAABCH010000018.1"/>
</dbReference>
<dbReference type="Gene3D" id="3.20.70.20">
    <property type="match status" value="1"/>
</dbReference>
<organism evidence="5 6">
    <name type="scientific">Asaccharospora irregularis DSM 2635</name>
    <dbReference type="NCBI Taxonomy" id="1121321"/>
    <lineage>
        <taxon>Bacteria</taxon>
        <taxon>Bacillati</taxon>
        <taxon>Bacillota</taxon>
        <taxon>Clostridia</taxon>
        <taxon>Peptostreptococcales</taxon>
        <taxon>Peptostreptococcaceae</taxon>
        <taxon>Asaccharospora</taxon>
    </lineage>
</organism>